<sequence length="150" mass="16709">MTDPAAKGPNLGASSCVFSWPRPLSMVLEPPPRPRERQSLWESCANIHCSLPFKLSAISKYWLTFARQPRKPIWKSENSDAATVPGSKGMTSYGAVRHRGESRAAPCPRSLASRFSTLLTERGEGLGKLYQLKQCIDHRLSEGQRGDWKP</sequence>
<name>A0AA88SYP0_CHASR</name>
<organism evidence="2 3">
    <name type="scientific">Channa striata</name>
    <name type="common">Snakehead murrel</name>
    <name type="synonym">Ophicephalus striatus</name>
    <dbReference type="NCBI Taxonomy" id="64152"/>
    <lineage>
        <taxon>Eukaryota</taxon>
        <taxon>Metazoa</taxon>
        <taxon>Chordata</taxon>
        <taxon>Craniata</taxon>
        <taxon>Vertebrata</taxon>
        <taxon>Euteleostomi</taxon>
        <taxon>Actinopterygii</taxon>
        <taxon>Neopterygii</taxon>
        <taxon>Teleostei</taxon>
        <taxon>Neoteleostei</taxon>
        <taxon>Acanthomorphata</taxon>
        <taxon>Anabantaria</taxon>
        <taxon>Anabantiformes</taxon>
        <taxon>Channoidei</taxon>
        <taxon>Channidae</taxon>
        <taxon>Channa</taxon>
    </lineage>
</organism>
<proteinExistence type="predicted"/>
<keyword evidence="3" id="KW-1185">Reference proteome</keyword>
<evidence type="ECO:0000256" key="1">
    <source>
        <dbReference type="SAM" id="MobiDB-lite"/>
    </source>
</evidence>
<reference evidence="2" key="1">
    <citation type="submission" date="2023-07" db="EMBL/GenBank/DDBJ databases">
        <title>Chromosome-level Genome Assembly of Striped Snakehead (Channa striata).</title>
        <authorList>
            <person name="Liu H."/>
        </authorList>
    </citation>
    <scope>NUCLEOTIDE SEQUENCE</scope>
    <source>
        <strain evidence="2">Gz</strain>
        <tissue evidence="2">Muscle</tissue>
    </source>
</reference>
<accession>A0AA88SYP0</accession>
<protein>
    <submittedName>
        <fullName evidence="2">Uncharacterized protein</fullName>
    </submittedName>
</protein>
<evidence type="ECO:0000313" key="3">
    <source>
        <dbReference type="Proteomes" id="UP001187415"/>
    </source>
</evidence>
<evidence type="ECO:0000313" key="2">
    <source>
        <dbReference type="EMBL" id="KAK2851217.1"/>
    </source>
</evidence>
<gene>
    <name evidence="2" type="ORF">Q5P01_007493</name>
</gene>
<feature type="region of interest" description="Disordered" evidence="1">
    <location>
        <begin position="76"/>
        <end position="102"/>
    </location>
</feature>
<dbReference type="Proteomes" id="UP001187415">
    <property type="component" value="Unassembled WGS sequence"/>
</dbReference>
<comment type="caution">
    <text evidence="2">The sequence shown here is derived from an EMBL/GenBank/DDBJ whole genome shotgun (WGS) entry which is preliminary data.</text>
</comment>
<dbReference type="EMBL" id="JAUPFM010000005">
    <property type="protein sequence ID" value="KAK2851217.1"/>
    <property type="molecule type" value="Genomic_DNA"/>
</dbReference>
<dbReference type="AlphaFoldDB" id="A0AA88SYP0"/>